<gene>
    <name evidence="2" type="ORF">Cvel_16848</name>
</gene>
<reference evidence="2" key="1">
    <citation type="submission" date="2014-11" db="EMBL/GenBank/DDBJ databases">
        <authorList>
            <person name="Otto D Thomas"/>
            <person name="Naeem Raeece"/>
        </authorList>
    </citation>
    <scope>NUCLEOTIDE SEQUENCE</scope>
</reference>
<dbReference type="EMBL" id="CDMZ01000349">
    <property type="protein sequence ID" value="CEM12323.1"/>
    <property type="molecule type" value="Genomic_DNA"/>
</dbReference>
<dbReference type="AlphaFoldDB" id="A0A0G4FGC1"/>
<sequence>MRFICLAPLVGLAGAALDFEKLGVDLGKLEFGKFGLGSLDFFGTKELKKEKVLKENKGSKKCLDTSACEIDLTQIVRAVNDPCFESEIGDGETWVESSLTLHQCGTGVGGTYLDIQPDFEHDGDRRRLVNSVVIDTEKEISLANATTTLVLTDETNDSGEAGKIDAALSGEFDYPGPFLGGGGDRRRLIASSQQAEVGIGFVVDTEDILEDFSVRLDELPPKPAQFNFTLDGCPAGSESDIEVMGFCLFSQGDGSIFNPLMTVAQVPFDTNVVEFNVTTSVVETDSKSKEDTVLVSIDVEKSPAFAFCEGLTDNSDKIGFAWVVKGCCGVAAFFEYKFQVQVPTNSCR</sequence>
<dbReference type="PhylomeDB" id="A0A0G4FGC1"/>
<evidence type="ECO:0000256" key="1">
    <source>
        <dbReference type="SAM" id="SignalP"/>
    </source>
</evidence>
<evidence type="ECO:0000313" key="2">
    <source>
        <dbReference type="EMBL" id="CEM12323.1"/>
    </source>
</evidence>
<organism evidence="2">
    <name type="scientific">Chromera velia CCMP2878</name>
    <dbReference type="NCBI Taxonomy" id="1169474"/>
    <lineage>
        <taxon>Eukaryota</taxon>
        <taxon>Sar</taxon>
        <taxon>Alveolata</taxon>
        <taxon>Colpodellida</taxon>
        <taxon>Chromeraceae</taxon>
        <taxon>Chromera</taxon>
    </lineage>
</organism>
<proteinExistence type="predicted"/>
<protein>
    <submittedName>
        <fullName evidence="2">Uncharacterized protein</fullName>
    </submittedName>
</protein>
<name>A0A0G4FGC1_9ALVE</name>
<dbReference type="VEuPathDB" id="CryptoDB:Cvel_16848"/>
<keyword evidence="1" id="KW-0732">Signal</keyword>
<accession>A0A0G4FGC1</accession>
<feature type="signal peptide" evidence="1">
    <location>
        <begin position="1"/>
        <end position="15"/>
    </location>
</feature>
<feature type="chain" id="PRO_5012678144" evidence="1">
    <location>
        <begin position="16"/>
        <end position="348"/>
    </location>
</feature>